<keyword evidence="2" id="KW-1185">Reference proteome</keyword>
<evidence type="ECO:0000313" key="2">
    <source>
        <dbReference type="Proteomes" id="UP000003586"/>
    </source>
</evidence>
<dbReference type="KEGG" id="nso:NIASO_01220"/>
<reference evidence="1 2" key="1">
    <citation type="submission" date="2013-12" db="EMBL/GenBank/DDBJ databases">
        <authorList>
            <consortium name="DOE Joint Genome Institute"/>
            <person name="Eisen J."/>
            <person name="Huntemann M."/>
            <person name="Han J."/>
            <person name="Chen A."/>
            <person name="Kyrpides N."/>
            <person name="Mavromatis K."/>
            <person name="Markowitz V."/>
            <person name="Palaniappan K."/>
            <person name="Ivanova N."/>
            <person name="Schaumberg A."/>
            <person name="Pati A."/>
            <person name="Liolios K."/>
            <person name="Nordberg H.P."/>
            <person name="Cantor M.N."/>
            <person name="Hua S.X."/>
            <person name="Woyke T."/>
        </authorList>
    </citation>
    <scope>NUCLEOTIDE SEQUENCE [LARGE SCALE GENOMIC DNA]</scope>
    <source>
        <strain evidence="2">DSM 19437</strain>
    </source>
</reference>
<gene>
    <name evidence="1" type="ORF">NIASO_01220</name>
</gene>
<protein>
    <submittedName>
        <fullName evidence="1">Uncharacterized protein</fullName>
    </submittedName>
</protein>
<accession>W0F5H0</accession>
<name>W0F5H0_9BACT</name>
<dbReference type="Proteomes" id="UP000003586">
    <property type="component" value="Chromosome"/>
</dbReference>
<dbReference type="HOGENOM" id="CLU_3170749_0_0_10"/>
<sequence>MHLINVKMCKYENVIMFVRLNAFRTGAKVGRMEKCGNLKIGECGNAE</sequence>
<dbReference type="AlphaFoldDB" id="W0F5H0"/>
<dbReference type="EMBL" id="CP007035">
    <property type="protein sequence ID" value="AHF17068.1"/>
    <property type="molecule type" value="Genomic_DNA"/>
</dbReference>
<evidence type="ECO:0000313" key="1">
    <source>
        <dbReference type="EMBL" id="AHF17068.1"/>
    </source>
</evidence>
<organism evidence="1 2">
    <name type="scientific">Niabella soli DSM 19437</name>
    <dbReference type="NCBI Taxonomy" id="929713"/>
    <lineage>
        <taxon>Bacteria</taxon>
        <taxon>Pseudomonadati</taxon>
        <taxon>Bacteroidota</taxon>
        <taxon>Chitinophagia</taxon>
        <taxon>Chitinophagales</taxon>
        <taxon>Chitinophagaceae</taxon>
        <taxon>Niabella</taxon>
    </lineage>
</organism>
<dbReference type="STRING" id="929713.NIASO_01220"/>
<proteinExistence type="predicted"/>